<evidence type="ECO:0000313" key="2">
    <source>
        <dbReference type="EMBL" id="TSE23572.1"/>
    </source>
</evidence>
<dbReference type="Proteomes" id="UP000295536">
    <property type="component" value="Unassembled WGS sequence"/>
</dbReference>
<name>A0A4V2UVL2_9BURK</name>
<gene>
    <name evidence="1" type="ORF">EDC36_11216</name>
    <name evidence="2" type="ORF">Tigna_00266</name>
</gene>
<dbReference type="AlphaFoldDB" id="A0A4V2UVL2"/>
<dbReference type="OrthoDB" id="6162707at2"/>
<dbReference type="InterPro" id="IPR019117">
    <property type="entry name" value="CRISPR-assoc_protein_Cmr3"/>
</dbReference>
<evidence type="ECO:0000313" key="3">
    <source>
        <dbReference type="Proteomes" id="UP000295536"/>
    </source>
</evidence>
<dbReference type="Gene3D" id="2.60.40.4350">
    <property type="match status" value="1"/>
</dbReference>
<evidence type="ECO:0000313" key="1">
    <source>
        <dbReference type="EMBL" id="TCS96227.1"/>
    </source>
</evidence>
<dbReference type="EMBL" id="SMAH01000012">
    <property type="protein sequence ID" value="TCS96227.1"/>
    <property type="molecule type" value="Genomic_DNA"/>
</dbReference>
<dbReference type="Pfam" id="PF09700">
    <property type="entry name" value="Cas_Cmr3"/>
    <property type="match status" value="1"/>
</dbReference>
<dbReference type="Gene3D" id="3.30.70.2940">
    <property type="match status" value="1"/>
</dbReference>
<dbReference type="RefSeq" id="WP_132963056.1">
    <property type="nucleotide sequence ID" value="NZ_SMAH01000012.1"/>
</dbReference>
<reference evidence="2 4" key="2">
    <citation type="submission" date="2019-07" db="EMBL/GenBank/DDBJ databases">
        <title>Tepidimonas ignava SPS-1037 draft genome.</title>
        <authorList>
            <person name="Da Costa M.S."/>
            <person name="Froufe H.J.C."/>
            <person name="Egas C."/>
            <person name="Albuquerque L."/>
        </authorList>
    </citation>
    <scope>NUCLEOTIDE SEQUENCE [LARGE SCALE GENOMIC DNA]</scope>
    <source>
        <strain evidence="2 4">SPS-1037</strain>
    </source>
</reference>
<dbReference type="EMBL" id="VJNC01000002">
    <property type="protein sequence ID" value="TSE23572.1"/>
    <property type="molecule type" value="Genomic_DNA"/>
</dbReference>
<dbReference type="Proteomes" id="UP000315577">
    <property type="component" value="Unassembled WGS sequence"/>
</dbReference>
<proteinExistence type="predicted"/>
<sequence>MSTLFLEPLDVLFLRGNKLFGDAGSFGEALIPPWPSVAAGALRSRMLADAGVDLAAFARGQLEHPALGRPSAPGPFTVTAFYVARRSENGRIELLLPPPADLVVAEHDGKQVTVRALKPTALPTEAGIQSSAPLPLLPVLTEAERSKPAGGYWLKESGWRQYLRGETPGAHDLVKSGELWSFDHRVGVGLQATTRRADDGKLFSAQAVALKQGVGFIAAVRGAEPPTSGTVRLGGDGRAAALHAAQLDWPEPDYNTIARERRCRLVLTSPGIFERGWLPTGAAEPSQNGVPFELHGVRGRIVAAAVPRAEVVSGWDLAQWQPKPAHRVAPTGSVYWLELDGSVTADALRQWVDNGLWRDPCEDAARRAEGFNRCMLAAWSDGR</sequence>
<organism evidence="1 3">
    <name type="scientific">Tepidimonas ignava</name>
    <dbReference type="NCBI Taxonomy" id="114249"/>
    <lineage>
        <taxon>Bacteria</taxon>
        <taxon>Pseudomonadati</taxon>
        <taxon>Pseudomonadota</taxon>
        <taxon>Betaproteobacteria</taxon>
        <taxon>Burkholderiales</taxon>
        <taxon>Tepidimonas</taxon>
    </lineage>
</organism>
<evidence type="ECO:0000313" key="4">
    <source>
        <dbReference type="Proteomes" id="UP000315577"/>
    </source>
</evidence>
<keyword evidence="4" id="KW-1185">Reference proteome</keyword>
<accession>A0A4V2UVL2</accession>
<comment type="caution">
    <text evidence="1">The sequence shown here is derived from an EMBL/GenBank/DDBJ whole genome shotgun (WGS) entry which is preliminary data.</text>
</comment>
<protein>
    <submittedName>
        <fullName evidence="2">CRISPR type III-B/RAMP module-associated protein Cmr3</fullName>
    </submittedName>
    <submittedName>
        <fullName evidence="1">CRISPR-associated Cmr3 family protein</fullName>
    </submittedName>
</protein>
<reference evidence="1 3" key="1">
    <citation type="submission" date="2019-03" db="EMBL/GenBank/DDBJ databases">
        <title>Genomic Encyclopedia of Type Strains, Phase IV (KMG-IV): sequencing the most valuable type-strain genomes for metagenomic binning, comparative biology and taxonomic classification.</title>
        <authorList>
            <person name="Goeker M."/>
        </authorList>
    </citation>
    <scope>NUCLEOTIDE SEQUENCE [LARGE SCALE GENOMIC DNA]</scope>
    <source>
        <strain evidence="1 3">DSM 12034</strain>
    </source>
</reference>
<dbReference type="CDD" id="cd09748">
    <property type="entry name" value="Cmr3_III-B"/>
    <property type="match status" value="1"/>
</dbReference>